<dbReference type="GO" id="GO:0022625">
    <property type="term" value="C:cytosolic large ribosomal subunit"/>
    <property type="evidence" value="ECO:0007669"/>
    <property type="project" value="TreeGrafter"/>
</dbReference>
<dbReference type="PRINTS" id="PR00061">
    <property type="entry name" value="RIBOSOMALL19"/>
</dbReference>
<dbReference type="GO" id="GO:0003735">
    <property type="term" value="F:structural constituent of ribosome"/>
    <property type="evidence" value="ECO:0007669"/>
    <property type="project" value="InterPro"/>
</dbReference>
<dbReference type="EMBL" id="CP049871">
    <property type="protein sequence ID" value="QIL02647.1"/>
    <property type="molecule type" value="Genomic_DNA"/>
</dbReference>
<dbReference type="PROSITE" id="PS01015">
    <property type="entry name" value="RIBOSOMAL_L19"/>
    <property type="match status" value="1"/>
</dbReference>
<evidence type="ECO:0000256" key="2">
    <source>
        <dbReference type="ARBA" id="ARBA00022980"/>
    </source>
</evidence>
<evidence type="ECO:0000256" key="4">
    <source>
        <dbReference type="ARBA" id="ARBA00035171"/>
    </source>
</evidence>
<protein>
    <recommendedName>
        <fullName evidence="4 5">Large ribosomal subunit protein bL19</fullName>
    </recommendedName>
</protein>
<evidence type="ECO:0000256" key="3">
    <source>
        <dbReference type="ARBA" id="ARBA00023274"/>
    </source>
</evidence>
<gene>
    <name evidence="5 8" type="primary">rplS</name>
    <name evidence="8" type="ORF">G7078_07515</name>
</gene>
<keyword evidence="9" id="KW-1185">Reference proteome</keyword>
<feature type="region of interest" description="Disordered" evidence="7">
    <location>
        <begin position="116"/>
        <end position="139"/>
    </location>
</feature>
<evidence type="ECO:0000256" key="6">
    <source>
        <dbReference type="RuleBase" id="RU000559"/>
    </source>
</evidence>
<dbReference type="FunFam" id="2.30.30.790:FF:000001">
    <property type="entry name" value="50S ribosomal protein L19"/>
    <property type="match status" value="1"/>
</dbReference>
<dbReference type="Proteomes" id="UP000502502">
    <property type="component" value="Chromosome"/>
</dbReference>
<dbReference type="NCBIfam" id="TIGR01024">
    <property type="entry name" value="rplS_bact"/>
    <property type="match status" value="1"/>
</dbReference>
<dbReference type="PANTHER" id="PTHR15680:SF9">
    <property type="entry name" value="LARGE RIBOSOMAL SUBUNIT PROTEIN BL19M"/>
    <property type="match status" value="1"/>
</dbReference>
<dbReference type="KEGG" id="ssin:G7078_07515"/>
<reference evidence="8 9" key="1">
    <citation type="submission" date="2020-03" db="EMBL/GenBank/DDBJ databases">
        <title>Sphingomonas sp. nov., isolated from fish.</title>
        <authorList>
            <person name="Hyun D.-W."/>
            <person name="Bae J.-W."/>
        </authorList>
    </citation>
    <scope>NUCLEOTIDE SEQUENCE [LARGE SCALE GENOMIC DNA]</scope>
    <source>
        <strain evidence="8 9">HDW15C</strain>
    </source>
</reference>
<organism evidence="8 9">
    <name type="scientific">Sphingomonas sinipercae</name>
    <dbReference type="NCBI Taxonomy" id="2714944"/>
    <lineage>
        <taxon>Bacteria</taxon>
        <taxon>Pseudomonadati</taxon>
        <taxon>Pseudomonadota</taxon>
        <taxon>Alphaproteobacteria</taxon>
        <taxon>Sphingomonadales</taxon>
        <taxon>Sphingomonadaceae</taxon>
        <taxon>Sphingomonas</taxon>
    </lineage>
</organism>
<dbReference type="AlphaFoldDB" id="A0A6G7ZNS3"/>
<evidence type="ECO:0000256" key="7">
    <source>
        <dbReference type="SAM" id="MobiDB-lite"/>
    </source>
</evidence>
<dbReference type="GO" id="GO:0006412">
    <property type="term" value="P:translation"/>
    <property type="evidence" value="ECO:0007669"/>
    <property type="project" value="UniProtKB-UniRule"/>
</dbReference>
<evidence type="ECO:0000313" key="9">
    <source>
        <dbReference type="Proteomes" id="UP000502502"/>
    </source>
</evidence>
<evidence type="ECO:0000256" key="5">
    <source>
        <dbReference type="HAMAP-Rule" id="MF_00402"/>
    </source>
</evidence>
<keyword evidence="2 5" id="KW-0689">Ribosomal protein</keyword>
<comment type="similarity">
    <text evidence="1 5 6">Belongs to the bacterial ribosomal protein bL19 family.</text>
</comment>
<proteinExistence type="inferred from homology"/>
<dbReference type="SUPFAM" id="SSF50104">
    <property type="entry name" value="Translation proteins SH3-like domain"/>
    <property type="match status" value="1"/>
</dbReference>
<dbReference type="PIRSF" id="PIRSF002191">
    <property type="entry name" value="Ribosomal_L19"/>
    <property type="match status" value="1"/>
</dbReference>
<accession>A0A6G7ZNS3</accession>
<keyword evidence="3 5" id="KW-0687">Ribonucleoprotein</keyword>
<dbReference type="Gene3D" id="2.30.30.790">
    <property type="match status" value="1"/>
</dbReference>
<evidence type="ECO:0000313" key="8">
    <source>
        <dbReference type="EMBL" id="QIL02647.1"/>
    </source>
</evidence>
<sequence>MNLIETLEREAIEALTADKKIPEFRPGDTLRVGVKVVEGERSRVQNFEGVCIARSNKGVGSSFTVRKISFGEGVERVFPLYSPAVDSIEVVRRGVVRRAKLYYLRGRTGKSARIAERRDVRRDAAPAATADKGDAKTEA</sequence>
<dbReference type="PANTHER" id="PTHR15680">
    <property type="entry name" value="RIBOSOMAL PROTEIN L19"/>
    <property type="match status" value="1"/>
</dbReference>
<dbReference type="InterPro" id="IPR001857">
    <property type="entry name" value="Ribosomal_bL19"/>
</dbReference>
<dbReference type="RefSeq" id="WP_166094610.1">
    <property type="nucleotide sequence ID" value="NZ_CP049871.1"/>
</dbReference>
<name>A0A6G7ZNS3_9SPHN</name>
<dbReference type="InterPro" id="IPR008991">
    <property type="entry name" value="Translation_prot_SH3-like_sf"/>
</dbReference>
<dbReference type="HAMAP" id="MF_00402">
    <property type="entry name" value="Ribosomal_bL19"/>
    <property type="match status" value="1"/>
</dbReference>
<dbReference type="InterPro" id="IPR018257">
    <property type="entry name" value="Ribosomal_bL19_CS"/>
</dbReference>
<dbReference type="InterPro" id="IPR038657">
    <property type="entry name" value="Ribosomal_bL19_sf"/>
</dbReference>
<comment type="function">
    <text evidence="5 6">This protein is located at the 30S-50S ribosomal subunit interface and may play a role in the structure and function of the aminoacyl-tRNA binding site.</text>
</comment>
<dbReference type="Pfam" id="PF01245">
    <property type="entry name" value="Ribosomal_L19"/>
    <property type="match status" value="1"/>
</dbReference>
<evidence type="ECO:0000256" key="1">
    <source>
        <dbReference type="ARBA" id="ARBA00005781"/>
    </source>
</evidence>